<proteinExistence type="inferred from homology"/>
<dbReference type="Pfam" id="PF00656">
    <property type="entry name" value="Peptidase_C14"/>
    <property type="match status" value="1"/>
</dbReference>
<sequence length="478" mass="50950">METNKTVLPSKYRAQQPQIPPPQGYVVQQQQPYFPPPNTQYQYGQQPMYSQPQNPPPPAGYGGYAPPANPPPPVGYGGYAAPSVPPTQAPYQQPQQPPQQSIYPAPPPPYNAVPPPAGYYQPSTPQPQGPPPGFVVEQYGQPSPQNQYLPPPGQTSVQQGWAAPAGVLQSYRLSNLTGKKKALLVGCNYFGQRSQLSGCINDVRNMSKFIIMNYGFKNEPGSMLFLTDDQADPNYKPTRANIINACKWLVGGAAPGDSLFFHYSGHGGTAVDPTGDQASADTILPLDHAQAGEILDNDLHALMVKHLPPGVRLTAIFDSCHSGTALNLPFTYLPDGTLKKHNPLNQLGKVGVQAAQGFLLGDIGSMINAVNGVMTAVNGLGTNSEQKLAQQQALNGSYADVIMFAGCKDSQTSADTSVAGVGATGAMSYAFIAALTQNRNQSFAQLLGSVRGILAAKYSQTPQLSSGRYIDMNQLFAC</sequence>
<feature type="compositionally biased region" description="Low complexity" evidence="4">
    <location>
        <begin position="89"/>
        <end position="103"/>
    </location>
</feature>
<evidence type="ECO:0000313" key="7">
    <source>
        <dbReference type="Proteomes" id="UP000319731"/>
    </source>
</evidence>
<keyword evidence="3" id="KW-0788">Thiol protease</keyword>
<reference evidence="6 7" key="1">
    <citation type="journal article" date="2019" name="Sci. Rep.">
        <title>Comparative genomics of chytrid fungi reveal insights into the obligate biotrophic and pathogenic lifestyle of Synchytrium endobioticum.</title>
        <authorList>
            <person name="van de Vossenberg B.T.L.H."/>
            <person name="Warris S."/>
            <person name="Nguyen H.D.T."/>
            <person name="van Gent-Pelzer M.P.E."/>
            <person name="Joly D.L."/>
            <person name="van de Geest H.C."/>
            <person name="Bonants P.J.M."/>
            <person name="Smith D.S."/>
            <person name="Levesque C.A."/>
            <person name="van der Lee T.A.J."/>
        </authorList>
    </citation>
    <scope>NUCLEOTIDE SEQUENCE [LARGE SCALE GENOMIC DNA]</scope>
    <source>
        <strain evidence="6 7">JEL517</strain>
    </source>
</reference>
<comment type="caution">
    <text evidence="6">The sequence shown here is derived from an EMBL/GenBank/DDBJ whole genome shotgun (WGS) entry which is preliminary data.</text>
</comment>
<dbReference type="RefSeq" id="XP_031023824.1">
    <property type="nucleotide sequence ID" value="XM_031170260.1"/>
</dbReference>
<evidence type="ECO:0000256" key="2">
    <source>
        <dbReference type="ARBA" id="ARBA00022703"/>
    </source>
</evidence>
<keyword evidence="7" id="KW-1185">Reference proteome</keyword>
<protein>
    <recommendedName>
        <fullName evidence="5">Peptidase C14 caspase domain-containing protein</fullName>
    </recommendedName>
</protein>
<dbReference type="AlphaFoldDB" id="A0A507C3V5"/>
<dbReference type="InterPro" id="IPR050452">
    <property type="entry name" value="Metacaspase"/>
</dbReference>
<feature type="region of interest" description="Disordered" evidence="4">
    <location>
        <begin position="1"/>
        <end position="157"/>
    </location>
</feature>
<evidence type="ECO:0000313" key="6">
    <source>
        <dbReference type="EMBL" id="TPX32646.1"/>
    </source>
</evidence>
<dbReference type="Proteomes" id="UP000319731">
    <property type="component" value="Unassembled WGS sequence"/>
</dbReference>
<feature type="compositionally biased region" description="Pro residues" evidence="4">
    <location>
        <begin position="104"/>
        <end position="117"/>
    </location>
</feature>
<organism evidence="6 7">
    <name type="scientific">Synchytrium microbalum</name>
    <dbReference type="NCBI Taxonomy" id="1806994"/>
    <lineage>
        <taxon>Eukaryota</taxon>
        <taxon>Fungi</taxon>
        <taxon>Fungi incertae sedis</taxon>
        <taxon>Chytridiomycota</taxon>
        <taxon>Chytridiomycota incertae sedis</taxon>
        <taxon>Chytridiomycetes</taxon>
        <taxon>Synchytriales</taxon>
        <taxon>Synchytriaceae</taxon>
        <taxon>Synchytrium</taxon>
    </lineage>
</organism>
<dbReference type="Gene3D" id="3.40.50.12660">
    <property type="match status" value="2"/>
</dbReference>
<dbReference type="GO" id="GO:0005737">
    <property type="term" value="C:cytoplasm"/>
    <property type="evidence" value="ECO:0007669"/>
    <property type="project" value="TreeGrafter"/>
</dbReference>
<dbReference type="GeneID" id="42005557"/>
<dbReference type="InterPro" id="IPR029030">
    <property type="entry name" value="Caspase-like_dom_sf"/>
</dbReference>
<name>A0A507C3V5_9FUNG</name>
<comment type="similarity">
    <text evidence="1">Belongs to the peptidase C14B family.</text>
</comment>
<dbReference type="GO" id="GO:0004197">
    <property type="term" value="F:cysteine-type endopeptidase activity"/>
    <property type="evidence" value="ECO:0007669"/>
    <property type="project" value="InterPro"/>
</dbReference>
<dbReference type="OrthoDB" id="3223806at2759"/>
<feature type="compositionally biased region" description="Pro residues" evidence="4">
    <location>
        <begin position="124"/>
        <end position="133"/>
    </location>
</feature>
<keyword evidence="3" id="KW-0645">Protease</keyword>
<evidence type="ECO:0000259" key="5">
    <source>
        <dbReference type="Pfam" id="PF00656"/>
    </source>
</evidence>
<accession>A0A507C3V5</accession>
<dbReference type="PANTHER" id="PTHR48104">
    <property type="entry name" value="METACASPASE-4"/>
    <property type="match status" value="1"/>
</dbReference>
<dbReference type="EMBL" id="QEAO01000028">
    <property type="protein sequence ID" value="TPX32646.1"/>
    <property type="molecule type" value="Genomic_DNA"/>
</dbReference>
<dbReference type="PANTHER" id="PTHR48104:SF30">
    <property type="entry name" value="METACASPASE-1"/>
    <property type="match status" value="1"/>
</dbReference>
<dbReference type="GO" id="GO:0006915">
    <property type="term" value="P:apoptotic process"/>
    <property type="evidence" value="ECO:0007669"/>
    <property type="project" value="UniProtKB-KW"/>
</dbReference>
<feature type="compositionally biased region" description="Polar residues" evidence="4">
    <location>
        <begin position="140"/>
        <end position="157"/>
    </location>
</feature>
<dbReference type="GO" id="GO:0006508">
    <property type="term" value="P:proteolysis"/>
    <property type="evidence" value="ECO:0007669"/>
    <property type="project" value="InterPro"/>
</dbReference>
<evidence type="ECO:0000256" key="1">
    <source>
        <dbReference type="ARBA" id="ARBA00009005"/>
    </source>
</evidence>
<keyword evidence="2" id="KW-0053">Apoptosis</keyword>
<evidence type="ECO:0000256" key="3">
    <source>
        <dbReference type="ARBA" id="ARBA00022807"/>
    </source>
</evidence>
<gene>
    <name evidence="6" type="ORF">SmJEL517_g04332</name>
</gene>
<evidence type="ECO:0000256" key="4">
    <source>
        <dbReference type="SAM" id="MobiDB-lite"/>
    </source>
</evidence>
<keyword evidence="3" id="KW-0378">Hydrolase</keyword>
<dbReference type="SUPFAM" id="SSF52129">
    <property type="entry name" value="Caspase-like"/>
    <property type="match status" value="1"/>
</dbReference>
<feature type="domain" description="Peptidase C14 caspase" evidence="5">
    <location>
        <begin position="179"/>
        <end position="466"/>
    </location>
</feature>
<dbReference type="InterPro" id="IPR011600">
    <property type="entry name" value="Pept_C14_caspase"/>
</dbReference>